<name>A0A0R3W3K5_TAEAS</name>
<gene>
    <name evidence="2" type="ORF">TASK_LOCUS4505</name>
</gene>
<dbReference type="Proteomes" id="UP000282613">
    <property type="component" value="Unassembled WGS sequence"/>
</dbReference>
<dbReference type="EMBL" id="UYRS01018352">
    <property type="protein sequence ID" value="VDK33540.1"/>
    <property type="molecule type" value="Genomic_DNA"/>
</dbReference>
<feature type="region of interest" description="Disordered" evidence="1">
    <location>
        <begin position="85"/>
        <end position="119"/>
    </location>
</feature>
<keyword evidence="3" id="KW-1185">Reference proteome</keyword>
<accession>A0A0R3W3K5</accession>
<reference evidence="2 3" key="2">
    <citation type="submission" date="2018-11" db="EMBL/GenBank/DDBJ databases">
        <authorList>
            <consortium name="Pathogen Informatics"/>
        </authorList>
    </citation>
    <scope>NUCLEOTIDE SEQUENCE [LARGE SCALE GENOMIC DNA]</scope>
</reference>
<organism evidence="4">
    <name type="scientific">Taenia asiatica</name>
    <name type="common">Asian tapeworm</name>
    <dbReference type="NCBI Taxonomy" id="60517"/>
    <lineage>
        <taxon>Eukaryota</taxon>
        <taxon>Metazoa</taxon>
        <taxon>Spiralia</taxon>
        <taxon>Lophotrochozoa</taxon>
        <taxon>Platyhelminthes</taxon>
        <taxon>Cestoda</taxon>
        <taxon>Eucestoda</taxon>
        <taxon>Cyclophyllidea</taxon>
        <taxon>Taeniidae</taxon>
        <taxon>Taenia</taxon>
    </lineage>
</organism>
<evidence type="ECO:0000256" key="1">
    <source>
        <dbReference type="SAM" id="MobiDB-lite"/>
    </source>
</evidence>
<evidence type="ECO:0000313" key="3">
    <source>
        <dbReference type="Proteomes" id="UP000282613"/>
    </source>
</evidence>
<proteinExistence type="predicted"/>
<dbReference type="AlphaFoldDB" id="A0A0R3W3K5"/>
<evidence type="ECO:0000313" key="2">
    <source>
        <dbReference type="EMBL" id="VDK33540.1"/>
    </source>
</evidence>
<reference evidence="4" key="1">
    <citation type="submission" date="2017-02" db="UniProtKB">
        <authorList>
            <consortium name="WormBaseParasite"/>
        </authorList>
    </citation>
    <scope>IDENTIFICATION</scope>
</reference>
<evidence type="ECO:0000313" key="4">
    <source>
        <dbReference type="WBParaSite" id="TASK_0000450401-mRNA-1"/>
    </source>
</evidence>
<dbReference type="OrthoDB" id="6251697at2759"/>
<protein>
    <submittedName>
        <fullName evidence="2 4">Uncharacterized protein</fullName>
    </submittedName>
</protein>
<dbReference type="WBParaSite" id="TASK_0000450401-mRNA-1">
    <property type="protein sequence ID" value="TASK_0000450401-mRNA-1"/>
    <property type="gene ID" value="TASK_0000450401"/>
</dbReference>
<sequence length="214" mass="24668">MDMRFQTLQSVQIPFQRPMEEDTMAIAPVLPYRSSTMPEYLSLRLKHPNVLCANAWLKRSPSDHSDHTVLRLRCSRCLNVEKRRSRPASMAPEVKHLDRNLPPPLPPKRISSQSPGLPRLPLKKEEFHAEINEDEVDKEDHSLQEADIYSALQKITKRLDQLQVERSPILGNYSMLYRLDASAEIQPPRSLAFLPKLRPLSQRPRRCAYTNLAG</sequence>